<dbReference type="PATRIC" id="fig|1033806.12.peg.685"/>
<reference evidence="5 6" key="1">
    <citation type="journal article" date="2011" name="J. Bacteriol.">
        <title>Genome sequence of Halorhabdus tiamatea, the first archaeon isolated from a deep-sea anoxic brine lake.</title>
        <authorList>
            <person name="Antunes A."/>
            <person name="Alam I."/>
            <person name="Bajic V.B."/>
            <person name="Stingl U."/>
        </authorList>
    </citation>
    <scope>NUCLEOTIDE SEQUENCE [LARGE SCALE GENOMIC DNA]</scope>
    <source>
        <strain evidence="5 6">SARL4B</strain>
    </source>
</reference>
<dbReference type="PROSITE" id="PS50076">
    <property type="entry name" value="DNAJ_2"/>
    <property type="match status" value="1"/>
</dbReference>
<dbReference type="Gene3D" id="1.10.287.110">
    <property type="entry name" value="DnaJ domain"/>
    <property type="match status" value="1"/>
</dbReference>
<protein>
    <submittedName>
        <fullName evidence="5">Chaperone protein DnaJ</fullName>
    </submittedName>
</protein>
<feature type="compositionally biased region" description="Basic and acidic residues" evidence="1">
    <location>
        <begin position="136"/>
        <end position="145"/>
    </location>
</feature>
<feature type="transmembrane region" description="Helical" evidence="2">
    <location>
        <begin position="210"/>
        <end position="227"/>
    </location>
</feature>
<evidence type="ECO:0000313" key="4">
    <source>
        <dbReference type="EMBL" id="CCQ32832.1"/>
    </source>
</evidence>
<dbReference type="Pfam" id="PF00226">
    <property type="entry name" value="DnaJ"/>
    <property type="match status" value="1"/>
</dbReference>
<name>F7PPE3_9EURY</name>
<feature type="domain" description="J" evidence="3">
    <location>
        <begin position="4"/>
        <end position="68"/>
    </location>
</feature>
<dbReference type="HOGENOM" id="CLU_881685_0_0_2"/>
<dbReference type="SMART" id="SM00271">
    <property type="entry name" value="DnaJ"/>
    <property type="match status" value="1"/>
</dbReference>
<evidence type="ECO:0000259" key="3">
    <source>
        <dbReference type="PROSITE" id="PS50076"/>
    </source>
</evidence>
<evidence type="ECO:0000256" key="1">
    <source>
        <dbReference type="SAM" id="MobiDB-lite"/>
    </source>
</evidence>
<dbReference type="Proteomes" id="UP000003861">
    <property type="component" value="Unassembled WGS sequence"/>
</dbReference>
<evidence type="ECO:0000256" key="2">
    <source>
        <dbReference type="SAM" id="Phobius"/>
    </source>
</evidence>
<keyword evidence="2" id="KW-0472">Membrane</keyword>
<dbReference type="Proteomes" id="UP000015381">
    <property type="component" value="Chromosome I"/>
</dbReference>
<dbReference type="eggNOG" id="arCOG06880">
    <property type="taxonomic scope" value="Archaea"/>
</dbReference>
<dbReference type="RefSeq" id="WP_008527836.1">
    <property type="nucleotide sequence ID" value="NC_021921.1"/>
</dbReference>
<dbReference type="PANTHER" id="PTHR44825:SF1">
    <property type="entry name" value="DNAJ HOMOLOG SUBFAMILY C MEMBER 4"/>
    <property type="match status" value="1"/>
</dbReference>
<feature type="compositionally biased region" description="Low complexity" evidence="1">
    <location>
        <begin position="103"/>
        <end position="112"/>
    </location>
</feature>
<evidence type="ECO:0000313" key="6">
    <source>
        <dbReference type="Proteomes" id="UP000003861"/>
    </source>
</evidence>
<dbReference type="EMBL" id="AFNT02000070">
    <property type="protein sequence ID" value="ERJ04572.1"/>
    <property type="molecule type" value="Genomic_DNA"/>
</dbReference>
<feature type="region of interest" description="Disordered" evidence="1">
    <location>
        <begin position="66"/>
        <end position="164"/>
    </location>
</feature>
<feature type="transmembrane region" description="Helical" evidence="2">
    <location>
        <begin position="261"/>
        <end position="281"/>
    </location>
</feature>
<keyword evidence="2" id="KW-0812">Transmembrane</keyword>
<keyword evidence="7" id="KW-1185">Reference proteome</keyword>
<dbReference type="SUPFAM" id="SSF46565">
    <property type="entry name" value="Chaperone J-domain"/>
    <property type="match status" value="1"/>
</dbReference>
<feature type="transmembrane region" description="Helical" evidence="2">
    <location>
        <begin position="234"/>
        <end position="255"/>
    </location>
</feature>
<dbReference type="InterPro" id="IPR036869">
    <property type="entry name" value="J_dom_sf"/>
</dbReference>
<dbReference type="EMBL" id="HF571520">
    <property type="protein sequence ID" value="CCQ32832.1"/>
    <property type="molecule type" value="Genomic_DNA"/>
</dbReference>
<evidence type="ECO:0000313" key="5">
    <source>
        <dbReference type="EMBL" id="ERJ04572.1"/>
    </source>
</evidence>
<keyword evidence="2" id="KW-1133">Transmembrane helix</keyword>
<feature type="compositionally biased region" description="Polar residues" evidence="1">
    <location>
        <begin position="77"/>
        <end position="94"/>
    </location>
</feature>
<feature type="transmembrane region" description="Helical" evidence="2">
    <location>
        <begin position="184"/>
        <end position="204"/>
    </location>
</feature>
<dbReference type="InterPro" id="IPR052763">
    <property type="entry name" value="DnaJ_C4"/>
</dbReference>
<proteinExistence type="predicted"/>
<dbReference type="STRING" id="1033806.HTIA_0692"/>
<dbReference type="AlphaFoldDB" id="F7PPE3"/>
<evidence type="ECO:0000313" key="7">
    <source>
        <dbReference type="Proteomes" id="UP000015381"/>
    </source>
</evidence>
<organism evidence="5 6">
    <name type="scientific">Halorhabdus tiamatea SARL4B</name>
    <dbReference type="NCBI Taxonomy" id="1033806"/>
    <lineage>
        <taxon>Archaea</taxon>
        <taxon>Methanobacteriati</taxon>
        <taxon>Methanobacteriota</taxon>
        <taxon>Stenosarchaea group</taxon>
        <taxon>Halobacteria</taxon>
        <taxon>Halobacteriales</taxon>
        <taxon>Haloarculaceae</taxon>
        <taxon>Halorhabdus</taxon>
    </lineage>
</organism>
<dbReference type="PRINTS" id="PR00625">
    <property type="entry name" value="JDOMAIN"/>
</dbReference>
<gene>
    <name evidence="5" type="ORF">HLRTI_003483</name>
    <name evidence="4" type="ORF">HTIA_0692</name>
</gene>
<reference evidence="4 7" key="3">
    <citation type="journal article" date="2014" name="Environ. Microbiol.">
        <title>Halorhabdus tiamatea: proteogenomics and glycosidase activity measurements identify the first cultivated euryarchaeon from a deep-sea anoxic brine lake as potential polysaccharide degrader.</title>
        <authorList>
            <person name="Werner J."/>
            <person name="Ferrer M."/>
            <person name="Michel G."/>
            <person name="Mann A.J."/>
            <person name="Huang S."/>
            <person name="Juarez S."/>
            <person name="Ciordia S."/>
            <person name="Albar J.P."/>
            <person name="Alcaide M."/>
            <person name="La Cono V."/>
            <person name="Yakimov M.M."/>
            <person name="Antunes A."/>
            <person name="Taborda M."/>
            <person name="Da Costa M.S."/>
            <person name="Amann R.I."/>
            <person name="Gloeckner F.O."/>
            <person name="Golyshina O.V."/>
            <person name="Golyshin P.N."/>
            <person name="Teeling H."/>
        </authorList>
    </citation>
    <scope>NUCLEOTIDE SEQUENCE [LARGE SCALE GENOMIC DNA]</scope>
    <source>
        <strain evidence="7">SARL4B</strain>
        <strain evidence="4">Type strain: SARL4B</strain>
    </source>
</reference>
<dbReference type="KEGG" id="hti:HTIA_0692"/>
<dbReference type="GeneID" id="23797975"/>
<accession>F7PPE3</accession>
<dbReference type="InterPro" id="IPR001623">
    <property type="entry name" value="DnaJ_domain"/>
</dbReference>
<dbReference type="CDD" id="cd06257">
    <property type="entry name" value="DnaJ"/>
    <property type="match status" value="1"/>
</dbReference>
<sequence length="283" mass="30290">MVRTYYDVLGVEESASTAEIETAYRDRLKETHPDVTDDPDATDAVQVVIDARDVLTDEAERARYDRLGHEAYVSGDPTRSVSKSSDSTGPTASRTRSDDTDFGQSERTSTSGGESGRRRQTAHTGRERTPGSPPSERPRDADRRQSAGGADAGHAWANGAGGTVAQPSDPNAVRWSRLFPTGQSVVLLLAAFVCYPPFVLFSVYPPFPTVFNLIVAACTLVLAGYLVSLPEVGVVVFGFWGLVTAGAMVSGSLGVLTLPGVLAMTATWIPFGLSVVVFRLVRY</sequence>
<reference evidence="5 6" key="2">
    <citation type="journal article" date="2013" name="PLoS ONE">
        <title>INDIGO - INtegrated Data Warehouse of MIcrobial GenOmes with Examples from the Red Sea Extremophiles.</title>
        <authorList>
            <person name="Alam I."/>
            <person name="Antunes A."/>
            <person name="Kamau A.A."/>
            <person name="Ba Alawi W."/>
            <person name="Kalkatawi M."/>
            <person name="Stingl U."/>
            <person name="Bajic V.B."/>
        </authorList>
    </citation>
    <scope>NUCLEOTIDE SEQUENCE [LARGE SCALE GENOMIC DNA]</scope>
    <source>
        <strain evidence="5 6">SARL4B</strain>
    </source>
</reference>
<dbReference type="PANTHER" id="PTHR44825">
    <property type="match status" value="1"/>
</dbReference>
<dbReference type="OrthoDB" id="11397at2157"/>